<protein>
    <submittedName>
        <fullName evidence="2">Uncharacterized protein</fullName>
    </submittedName>
</protein>
<organism evidence="2 3">
    <name type="scientific">Candidatus Haliotispira prima</name>
    <dbReference type="NCBI Taxonomy" id="3034016"/>
    <lineage>
        <taxon>Bacteria</taxon>
        <taxon>Pseudomonadati</taxon>
        <taxon>Spirochaetota</taxon>
        <taxon>Spirochaetia</taxon>
        <taxon>Spirochaetales</taxon>
        <taxon>Spirochaetaceae</taxon>
        <taxon>Candidatus Haliotispira</taxon>
    </lineage>
</organism>
<dbReference type="Proteomes" id="UP001228690">
    <property type="component" value="Chromosome"/>
</dbReference>
<reference evidence="2 3" key="1">
    <citation type="submission" date="2023-04" db="EMBL/GenBank/DDBJ databases">
        <title>Spirochaete genome identified in red abalone sample constitutes a novel genus.</title>
        <authorList>
            <person name="Sharma S.P."/>
            <person name="Purcell C.M."/>
            <person name="Hyde J.R."/>
            <person name="Severin A.J."/>
        </authorList>
    </citation>
    <scope>NUCLEOTIDE SEQUENCE [LARGE SCALE GENOMIC DNA]</scope>
    <source>
        <strain evidence="2 3">SP-2023</strain>
    </source>
</reference>
<keyword evidence="3" id="KW-1185">Reference proteome</keyword>
<sequence length="346" mass="39324">MPLPIETECIVRNNDVNNGPAADPEKFPVYTWEGHSRQSGGNWKISVPLTVVSRTLPELPIGRPAGRKRKKPPPRITLGKPVPPEPPIIMGGGVPIQGLTAGSRVDTETKKRSDEYKLLRSQPLPTQERHEYTAYPEDVQPGQNLRRKHPSDSAEIRDELIYHSYLSLSWQYLGLQDHILDCINNLESICIAHHLPEEMLEQSLYSNTKNPQKRRRSMRFSSALRHRMEAFVSHGKIAFLIGNLRAVAMQIEVITGEALSENEIHELENFQASEELAALDRGLPVLYLYPFNNIYEMERAEEHSGGPNRHHKGISYAQPLRELRCLLQPKPLQQKLEGYADPSLYL</sequence>
<proteinExistence type="predicted"/>
<accession>A0ABY8MIU1</accession>
<name>A0ABY8MIU1_9SPIO</name>
<evidence type="ECO:0000313" key="3">
    <source>
        <dbReference type="Proteomes" id="UP001228690"/>
    </source>
</evidence>
<feature type="region of interest" description="Disordered" evidence="1">
    <location>
        <begin position="59"/>
        <end position="151"/>
    </location>
</feature>
<feature type="compositionally biased region" description="Basic and acidic residues" evidence="1">
    <location>
        <begin position="105"/>
        <end position="118"/>
    </location>
</feature>
<dbReference type="EMBL" id="CP123443">
    <property type="protein sequence ID" value="WGK69285.1"/>
    <property type="molecule type" value="Genomic_DNA"/>
</dbReference>
<gene>
    <name evidence="2" type="ORF">P0082_00060</name>
</gene>
<evidence type="ECO:0000313" key="2">
    <source>
        <dbReference type="EMBL" id="WGK69285.1"/>
    </source>
</evidence>
<evidence type="ECO:0000256" key="1">
    <source>
        <dbReference type="SAM" id="MobiDB-lite"/>
    </source>
</evidence>
<dbReference type="RefSeq" id="WP_326927467.1">
    <property type="nucleotide sequence ID" value="NZ_CP123443.1"/>
</dbReference>